<dbReference type="PIRSF" id="PIRSF006078">
    <property type="entry name" value="GlxK"/>
    <property type="match status" value="1"/>
</dbReference>
<dbReference type="Pfam" id="PF02595">
    <property type="entry name" value="Gly_kinase"/>
    <property type="match status" value="1"/>
</dbReference>
<dbReference type="InterPro" id="IPR036129">
    <property type="entry name" value="Glycerate_kinase_sf"/>
</dbReference>
<keyword evidence="2 4" id="KW-0808">Transferase</keyword>
<keyword evidence="3 4" id="KW-0418">Kinase</keyword>
<proteinExistence type="inferred from homology"/>
<comment type="caution">
    <text evidence="5">The sequence shown here is derived from an EMBL/GenBank/DDBJ whole genome shotgun (WGS) entry which is preliminary data.</text>
</comment>
<protein>
    <submittedName>
        <fullName evidence="5">Glycerate kinase</fullName>
    </submittedName>
</protein>
<dbReference type="Proteomes" id="UP000289482">
    <property type="component" value="Unassembled WGS sequence"/>
</dbReference>
<evidence type="ECO:0000256" key="3">
    <source>
        <dbReference type="ARBA" id="ARBA00022777"/>
    </source>
</evidence>
<evidence type="ECO:0000313" key="6">
    <source>
        <dbReference type="Proteomes" id="UP000289482"/>
    </source>
</evidence>
<name>A0A4Q1QWF5_9ACTN</name>
<sequence length="380" mass="37357">MLIAADKFKGSLTAVEVAEHVTAGLRRALPGLDVAAVPVADGGDGTVAAALAAGFTRHEARVTGPTGTPVTATFALRVGASPAGGGTAVVEMAEASGLQHLPDGVFAPLTASTYGTGELLRAALDAGATSIVFGVGGSATTDGGAGMLAALGARLLDADGEPVAPGGGPLRELATVDLSGLDPRLATTRIVLASDVDNPLTGPKGAPAVYGPQKGANEADVATLDAALAHFAEVLAQAVGPRAADLALAPGAGAAGGIGYGALVALDAVFRPGIEVMLDVLGFAPALARATFVITGEGSLDAQTLHGKAPAGVAAAARAAGLEVAAVCGRLQLTPEALRAAGIRRAYALTDLEPDPARCMAEAGPLLERAAERLARDFLV</sequence>
<dbReference type="GO" id="GO:0031388">
    <property type="term" value="P:organic acid phosphorylation"/>
    <property type="evidence" value="ECO:0007669"/>
    <property type="project" value="UniProtKB-UniRule"/>
</dbReference>
<comment type="similarity">
    <text evidence="1 4">Belongs to the glycerate kinase type-1 family.</text>
</comment>
<keyword evidence="6" id="KW-1185">Reference proteome</keyword>
<dbReference type="GeneID" id="95782023"/>
<evidence type="ECO:0000256" key="4">
    <source>
        <dbReference type="PIRNR" id="PIRNR006078"/>
    </source>
</evidence>
<dbReference type="InterPro" id="IPR018197">
    <property type="entry name" value="Glycerate_kinase_RE-like"/>
</dbReference>
<accession>A0A4Q1QWF5</accession>
<evidence type="ECO:0000256" key="2">
    <source>
        <dbReference type="ARBA" id="ARBA00022679"/>
    </source>
</evidence>
<dbReference type="InterPro" id="IPR004381">
    <property type="entry name" value="Glycerate_kinase"/>
</dbReference>
<evidence type="ECO:0000313" key="5">
    <source>
        <dbReference type="EMBL" id="RXS59628.1"/>
    </source>
</evidence>
<dbReference type="InterPro" id="IPR018193">
    <property type="entry name" value="Glyc_kinase_flavodox-like_fold"/>
</dbReference>
<dbReference type="Gene3D" id="3.90.1510.10">
    <property type="entry name" value="Glycerate kinase, domain 2"/>
    <property type="match status" value="1"/>
</dbReference>
<dbReference type="PANTHER" id="PTHR21599:SF0">
    <property type="entry name" value="GLYCERATE KINASE"/>
    <property type="match status" value="1"/>
</dbReference>
<dbReference type="RefSeq" id="WP_129250758.1">
    <property type="nucleotide sequence ID" value="NZ_JABZEL010000008.1"/>
</dbReference>
<organism evidence="5 6">
    <name type="scientific">Streptomyces sioyaensis</name>
    <dbReference type="NCBI Taxonomy" id="67364"/>
    <lineage>
        <taxon>Bacteria</taxon>
        <taxon>Bacillati</taxon>
        <taxon>Actinomycetota</taxon>
        <taxon>Actinomycetes</taxon>
        <taxon>Kitasatosporales</taxon>
        <taxon>Streptomycetaceae</taxon>
        <taxon>Streptomyces</taxon>
    </lineage>
</organism>
<evidence type="ECO:0000256" key="1">
    <source>
        <dbReference type="ARBA" id="ARBA00006284"/>
    </source>
</evidence>
<dbReference type="Gene3D" id="3.40.50.10350">
    <property type="entry name" value="Glycerate kinase, domain 1"/>
    <property type="match status" value="1"/>
</dbReference>
<dbReference type="AlphaFoldDB" id="A0A4Q1QWF5"/>
<dbReference type="EMBL" id="SDIF01000135">
    <property type="protein sequence ID" value="RXS59628.1"/>
    <property type="molecule type" value="Genomic_DNA"/>
</dbReference>
<dbReference type="GO" id="GO:0008887">
    <property type="term" value="F:glycerate kinase activity"/>
    <property type="evidence" value="ECO:0007669"/>
    <property type="project" value="UniProtKB-UniRule"/>
</dbReference>
<dbReference type="SUPFAM" id="SSF110738">
    <property type="entry name" value="Glycerate kinase I"/>
    <property type="match status" value="1"/>
</dbReference>
<reference evidence="5 6" key="1">
    <citation type="submission" date="2019-01" db="EMBL/GenBank/DDBJ databases">
        <title>Draft genome sequences of the type strain Streptomyces sioyaensis DSM 40032 and its novel strain, TM32, a thermotolerant antibiotics-producing actinobacterium.</title>
        <authorList>
            <person name="Nakaew N."/>
            <person name="Lumyong S."/>
            <person name="Sloan W.T."/>
            <person name="Sungthong R."/>
        </authorList>
    </citation>
    <scope>NUCLEOTIDE SEQUENCE [LARGE SCALE GENOMIC DNA]</scope>
    <source>
        <strain evidence="5 6">DSM 40032</strain>
    </source>
</reference>
<dbReference type="PANTHER" id="PTHR21599">
    <property type="entry name" value="GLYCERATE KINASE"/>
    <property type="match status" value="1"/>
</dbReference>
<dbReference type="NCBIfam" id="TIGR00045">
    <property type="entry name" value="glycerate kinase"/>
    <property type="match status" value="1"/>
</dbReference>
<gene>
    <name evidence="5" type="ORF">EST54_29455</name>
</gene>